<dbReference type="RefSeq" id="WP_138239283.1">
    <property type="nucleotide sequence ID" value="NZ_VBRY01000006.1"/>
</dbReference>
<evidence type="ECO:0000313" key="1">
    <source>
        <dbReference type="EMBL" id="TLS67367.1"/>
    </source>
</evidence>
<dbReference type="Proteomes" id="UP000306585">
    <property type="component" value="Unassembled WGS sequence"/>
</dbReference>
<name>A0A5R9GSY3_9PROT</name>
<protein>
    <submittedName>
        <fullName evidence="1">Uncharacterized protein</fullName>
    </submittedName>
</protein>
<keyword evidence="2" id="KW-1185">Reference proteome</keyword>
<reference evidence="1 2" key="1">
    <citation type="journal article" date="2019" name="Appl. Environ. Microbiol.">
        <title>Environmental Evidence and Genomic Insight of Iron-oxidizing Bacteria Preference Towards More Corrosion Resistant Stainless Steel at Higher Salinities.</title>
        <authorList>
            <person name="Garrison C.E."/>
            <person name="Price K.A."/>
            <person name="Field E.K."/>
        </authorList>
    </citation>
    <scope>NUCLEOTIDE SEQUENCE [LARGE SCALE GENOMIC DNA]</scope>
    <source>
        <strain evidence="1 2">P3</strain>
    </source>
</reference>
<dbReference type="EMBL" id="VBRY01000006">
    <property type="protein sequence ID" value="TLS67367.1"/>
    <property type="molecule type" value="Genomic_DNA"/>
</dbReference>
<evidence type="ECO:0000313" key="2">
    <source>
        <dbReference type="Proteomes" id="UP000306585"/>
    </source>
</evidence>
<organism evidence="1 2">
    <name type="scientific">Mariprofundus erugo</name>
    <dbReference type="NCBI Taxonomy" id="2528639"/>
    <lineage>
        <taxon>Bacteria</taxon>
        <taxon>Pseudomonadati</taxon>
        <taxon>Pseudomonadota</taxon>
        <taxon>Candidatius Mariprofundia</taxon>
        <taxon>Mariprofundales</taxon>
        <taxon>Mariprofundaceae</taxon>
        <taxon>Mariprofundus</taxon>
    </lineage>
</organism>
<comment type="caution">
    <text evidence="1">The sequence shown here is derived from an EMBL/GenBank/DDBJ whole genome shotgun (WGS) entry which is preliminary data.</text>
</comment>
<dbReference type="AlphaFoldDB" id="A0A5R9GSY3"/>
<sequence length="355" mass="39540">MSRSVLLHALSLNDRILEPNHLPLCGHVWAFDKLTMSHEMFVGNCISMLSLLGSQNASIVWENDIMAFDVQLGRQAATVIISLQDDSLASDYYYFLGIWVAADEVAGAGEWLDPDDWEREGLLAPAISYEVIVADKPLQLPQVKKIVGADPFAENICHSAFRLYGCTEVTPRLSGRFVMCPAMHASNHGRFEVRHALYSLRNLMALAGCAMKMHDQVLENSLSHRLAQDIEKLQGLLAREQIDAAEWAAMVREGGRIALLAASEEMVHQKMRPDARNLFRLFESIEAELDISDMSGMPSLSARMRMPFEYASELIEEKLAVLSGLDKQSGILQLQINNCILVTQQLALERLLASA</sequence>
<proteinExistence type="predicted"/>
<gene>
    <name evidence="1" type="ORF">FEF65_08050</name>
</gene>
<accession>A0A5R9GSY3</accession>